<dbReference type="Proteomes" id="UP000663828">
    <property type="component" value="Unassembled WGS sequence"/>
</dbReference>
<dbReference type="EMBL" id="CAJNOJ010000033">
    <property type="protein sequence ID" value="CAF0900927.1"/>
    <property type="molecule type" value="Genomic_DNA"/>
</dbReference>
<name>A0A813ZKS2_ADIRI</name>
<evidence type="ECO:0000313" key="4">
    <source>
        <dbReference type="Proteomes" id="UP000663828"/>
    </source>
</evidence>
<dbReference type="EMBL" id="CAJNOR010001108">
    <property type="protein sequence ID" value="CAF1076625.1"/>
    <property type="molecule type" value="Genomic_DNA"/>
</dbReference>
<evidence type="ECO:0000313" key="2">
    <source>
        <dbReference type="EMBL" id="CAF0900927.1"/>
    </source>
</evidence>
<evidence type="ECO:0000313" key="5">
    <source>
        <dbReference type="Proteomes" id="UP000663852"/>
    </source>
</evidence>
<reference evidence="2" key="1">
    <citation type="submission" date="2021-02" db="EMBL/GenBank/DDBJ databases">
        <authorList>
            <person name="Nowell W R."/>
        </authorList>
    </citation>
    <scope>NUCLEOTIDE SEQUENCE</scope>
</reference>
<evidence type="ECO:0000256" key="1">
    <source>
        <dbReference type="SAM" id="MobiDB-lite"/>
    </source>
</evidence>
<gene>
    <name evidence="2" type="ORF">EDS130_LOCUS9778</name>
    <name evidence="3" type="ORF">XAT740_LOCUS17101</name>
</gene>
<feature type="region of interest" description="Disordered" evidence="1">
    <location>
        <begin position="128"/>
        <end position="196"/>
    </location>
</feature>
<accession>A0A813ZKS2</accession>
<dbReference type="Proteomes" id="UP000663852">
    <property type="component" value="Unassembled WGS sequence"/>
</dbReference>
<feature type="compositionally biased region" description="Polar residues" evidence="1">
    <location>
        <begin position="187"/>
        <end position="196"/>
    </location>
</feature>
<proteinExistence type="predicted"/>
<keyword evidence="4" id="KW-1185">Reference proteome</keyword>
<sequence>MEIRSDLFKAPCYARSHQGVCIEPFDCSSAIISKSSNALFSESIIEPPFCGLNIIQRLYHKVDLYQTPSTNETNQILEQLTKIIKQHVPNFSFNENFGHDLEEYSTLDDQQEDVSFLRSPSYLRKYMGRKRSEHSSYSQKLSSARSLRSNKALKQSLSRLNSESSEDKHHLDNDQLISATDLKRNPSQDSSNSKINKLSKRMSSVYHNSPNSIKATFQTIIDKTKINKPNLFMRLLAASTKCCRTCRNRRLFNNTRK</sequence>
<dbReference type="OrthoDB" id="10025122at2759"/>
<organism evidence="2 5">
    <name type="scientific">Adineta ricciae</name>
    <name type="common">Rotifer</name>
    <dbReference type="NCBI Taxonomy" id="249248"/>
    <lineage>
        <taxon>Eukaryota</taxon>
        <taxon>Metazoa</taxon>
        <taxon>Spiralia</taxon>
        <taxon>Gnathifera</taxon>
        <taxon>Rotifera</taxon>
        <taxon>Eurotatoria</taxon>
        <taxon>Bdelloidea</taxon>
        <taxon>Adinetida</taxon>
        <taxon>Adinetidae</taxon>
        <taxon>Adineta</taxon>
    </lineage>
</organism>
<evidence type="ECO:0000313" key="3">
    <source>
        <dbReference type="EMBL" id="CAF1076625.1"/>
    </source>
</evidence>
<dbReference type="AlphaFoldDB" id="A0A813ZKS2"/>
<feature type="compositionally biased region" description="Polar residues" evidence="1">
    <location>
        <begin position="135"/>
        <end position="163"/>
    </location>
</feature>
<comment type="caution">
    <text evidence="2">The sequence shown here is derived from an EMBL/GenBank/DDBJ whole genome shotgun (WGS) entry which is preliminary data.</text>
</comment>
<protein>
    <submittedName>
        <fullName evidence="2">Uncharacterized protein</fullName>
    </submittedName>
</protein>